<evidence type="ECO:0000313" key="4">
    <source>
        <dbReference type="Proteomes" id="UP000007797"/>
    </source>
</evidence>
<dbReference type="KEGG" id="dfa:DFA_00061"/>
<evidence type="ECO:0000256" key="2">
    <source>
        <dbReference type="SAM" id="MobiDB-lite"/>
    </source>
</evidence>
<organism evidence="3 4">
    <name type="scientific">Cavenderia fasciculata</name>
    <name type="common">Slime mold</name>
    <name type="synonym">Dictyostelium fasciculatum</name>
    <dbReference type="NCBI Taxonomy" id="261658"/>
    <lineage>
        <taxon>Eukaryota</taxon>
        <taxon>Amoebozoa</taxon>
        <taxon>Evosea</taxon>
        <taxon>Eumycetozoa</taxon>
        <taxon>Dictyostelia</taxon>
        <taxon>Acytosteliales</taxon>
        <taxon>Cavenderiaceae</taxon>
        <taxon>Cavenderia</taxon>
    </lineage>
</organism>
<gene>
    <name evidence="3" type="ORF">DFA_00061</name>
</gene>
<reference evidence="4" key="1">
    <citation type="journal article" date="2011" name="Genome Res.">
        <title>Phylogeny-wide analysis of social amoeba genomes highlights ancient origins for complex intercellular communication.</title>
        <authorList>
            <person name="Heidel A.J."/>
            <person name="Lawal H.M."/>
            <person name="Felder M."/>
            <person name="Schilde C."/>
            <person name="Helps N.R."/>
            <person name="Tunggal B."/>
            <person name="Rivero F."/>
            <person name="John U."/>
            <person name="Schleicher M."/>
            <person name="Eichinger L."/>
            <person name="Platzer M."/>
            <person name="Noegel A.A."/>
            <person name="Schaap P."/>
            <person name="Gloeckner G."/>
        </authorList>
    </citation>
    <scope>NUCLEOTIDE SEQUENCE [LARGE SCALE GENOMIC DNA]</scope>
    <source>
        <strain evidence="4">SH3</strain>
    </source>
</reference>
<dbReference type="RefSeq" id="XP_004357778.1">
    <property type="nucleotide sequence ID" value="XM_004357721.1"/>
</dbReference>
<proteinExistence type="predicted"/>
<protein>
    <submittedName>
        <fullName evidence="3">Uncharacterized protein</fullName>
    </submittedName>
</protein>
<evidence type="ECO:0000256" key="1">
    <source>
        <dbReference type="SAM" id="Coils"/>
    </source>
</evidence>
<sequence length="133" mass="15348">MLVCFLSNEPPSFHASIGSYDTKKSHNERENEIPSIRGSKTRNYYYERDEKEDWTNGNDDENLEMNDEEEEIDGVVKRVVDLVIEKVGAVDVDDDKEAKLLLLTDATTLDVTDLIHFKLFISMFSLLQNMKID</sequence>
<feature type="region of interest" description="Disordered" evidence="2">
    <location>
        <begin position="16"/>
        <end position="36"/>
    </location>
</feature>
<accession>F4PXH4</accession>
<evidence type="ECO:0000313" key="3">
    <source>
        <dbReference type="EMBL" id="EGG19484.1"/>
    </source>
</evidence>
<dbReference type="AlphaFoldDB" id="F4PXH4"/>
<feature type="compositionally biased region" description="Basic and acidic residues" evidence="2">
    <location>
        <begin position="21"/>
        <end position="32"/>
    </location>
</feature>
<name>F4PXH4_CACFS</name>
<keyword evidence="1" id="KW-0175">Coiled coil</keyword>
<dbReference type="EMBL" id="GL883014">
    <property type="protein sequence ID" value="EGG19484.1"/>
    <property type="molecule type" value="Genomic_DNA"/>
</dbReference>
<feature type="coiled-coil region" evidence="1">
    <location>
        <begin position="51"/>
        <end position="78"/>
    </location>
</feature>
<dbReference type="Proteomes" id="UP000007797">
    <property type="component" value="Unassembled WGS sequence"/>
</dbReference>
<keyword evidence="4" id="KW-1185">Reference proteome</keyword>
<dbReference type="GeneID" id="14871552"/>